<gene>
    <name evidence="7 10" type="primary">gloB</name>
    <name evidence="10" type="ORF">POL25_17150</name>
</gene>
<organism evidence="10 11">
    <name type="scientific">Nannocystis bainbridge</name>
    <dbReference type="NCBI Taxonomy" id="2995303"/>
    <lineage>
        <taxon>Bacteria</taxon>
        <taxon>Pseudomonadati</taxon>
        <taxon>Myxococcota</taxon>
        <taxon>Polyangia</taxon>
        <taxon>Nannocystales</taxon>
        <taxon>Nannocystaceae</taxon>
        <taxon>Nannocystis</taxon>
    </lineage>
</organism>
<dbReference type="RefSeq" id="WP_272087119.1">
    <property type="nucleotide sequence ID" value="NZ_JAQNDL010000001.1"/>
</dbReference>
<evidence type="ECO:0000256" key="3">
    <source>
        <dbReference type="ARBA" id="ARBA00006759"/>
    </source>
</evidence>
<dbReference type="HAMAP" id="MF_01374">
    <property type="entry name" value="Glyoxalase_2"/>
    <property type="match status" value="1"/>
</dbReference>
<dbReference type="InterPro" id="IPR001279">
    <property type="entry name" value="Metallo-B-lactamas"/>
</dbReference>
<dbReference type="Pfam" id="PF16123">
    <property type="entry name" value="HAGH_C"/>
    <property type="match status" value="1"/>
</dbReference>
<keyword evidence="11" id="KW-1185">Reference proteome</keyword>
<dbReference type="EMBL" id="JAQNDL010000001">
    <property type="protein sequence ID" value="MDC0718640.1"/>
    <property type="molecule type" value="Genomic_DNA"/>
</dbReference>
<protein>
    <recommendedName>
        <fullName evidence="7">Hydroxyacylglutathione hydrolase</fullName>
        <ecNumber evidence="7">3.1.2.6</ecNumber>
    </recommendedName>
    <alternativeName>
        <fullName evidence="7">Glyoxalase II</fullName>
        <shortName evidence="7">Glx II</shortName>
    </alternativeName>
</protein>
<dbReference type="GO" id="GO:0004416">
    <property type="term" value="F:hydroxyacylglutathione hydrolase activity"/>
    <property type="evidence" value="ECO:0007669"/>
    <property type="project" value="UniProtKB-EC"/>
</dbReference>
<dbReference type="InterPro" id="IPR032282">
    <property type="entry name" value="HAGH_C"/>
</dbReference>
<feature type="binding site" evidence="7">
    <location>
        <position position="59"/>
    </location>
    <ligand>
        <name>Zn(2+)</name>
        <dbReference type="ChEBI" id="CHEBI:29105"/>
        <label>2</label>
    </ligand>
</feature>
<reference evidence="10 11" key="1">
    <citation type="submission" date="2022-11" db="EMBL/GenBank/DDBJ databases">
        <title>Minimal conservation of predation-associated metabolite biosynthetic gene clusters underscores biosynthetic potential of Myxococcota including descriptions for ten novel species: Archangium lansinium sp. nov., Myxococcus landrumus sp. nov., Nannocystis bai.</title>
        <authorList>
            <person name="Ahearne A."/>
            <person name="Stevens C."/>
            <person name="Dowd S."/>
        </authorList>
    </citation>
    <scope>NUCLEOTIDE SEQUENCE [LARGE SCALE GENOMIC DNA]</scope>
    <source>
        <strain evidence="10 11">BB15-2</strain>
    </source>
</reference>
<feature type="binding site" evidence="7">
    <location>
        <position position="143"/>
    </location>
    <ligand>
        <name>Zn(2+)</name>
        <dbReference type="ChEBI" id="CHEBI:29105"/>
        <label>2</label>
    </ligand>
</feature>
<comment type="catalytic activity">
    <reaction evidence="1 7">
        <text>an S-(2-hydroxyacyl)glutathione + H2O = a 2-hydroxy carboxylate + glutathione + H(+)</text>
        <dbReference type="Rhea" id="RHEA:21864"/>
        <dbReference type="ChEBI" id="CHEBI:15377"/>
        <dbReference type="ChEBI" id="CHEBI:15378"/>
        <dbReference type="ChEBI" id="CHEBI:57925"/>
        <dbReference type="ChEBI" id="CHEBI:58896"/>
        <dbReference type="ChEBI" id="CHEBI:71261"/>
        <dbReference type="EC" id="3.1.2.6"/>
    </reaction>
</comment>
<comment type="caution">
    <text evidence="10">The sequence shown here is derived from an EMBL/GenBank/DDBJ whole genome shotgun (WGS) entry which is preliminary data.</text>
</comment>
<name>A0ABT5DZP4_9BACT</name>
<feature type="binding site" evidence="7">
    <location>
        <position position="143"/>
    </location>
    <ligand>
        <name>Zn(2+)</name>
        <dbReference type="ChEBI" id="CHEBI:29105"/>
        <label>1</label>
    </ligand>
</feature>
<evidence type="ECO:0000256" key="1">
    <source>
        <dbReference type="ARBA" id="ARBA00001623"/>
    </source>
</evidence>
<dbReference type="EC" id="3.1.2.6" evidence="7"/>
<dbReference type="PANTHER" id="PTHR43705:SF1">
    <property type="entry name" value="HYDROXYACYLGLUTATHIONE HYDROLASE GLOB"/>
    <property type="match status" value="1"/>
</dbReference>
<evidence type="ECO:0000313" key="11">
    <source>
        <dbReference type="Proteomes" id="UP001221686"/>
    </source>
</evidence>
<dbReference type="InterPro" id="IPR017782">
    <property type="entry name" value="Hydroxyacylglutathione_Hdrlase"/>
</dbReference>
<evidence type="ECO:0000256" key="8">
    <source>
        <dbReference type="SAM" id="MobiDB-lite"/>
    </source>
</evidence>
<dbReference type="NCBIfam" id="TIGR03413">
    <property type="entry name" value="GSH_gloB"/>
    <property type="match status" value="1"/>
</dbReference>
<dbReference type="PANTHER" id="PTHR43705">
    <property type="entry name" value="HYDROXYACYLGLUTATHIONE HYDROLASE"/>
    <property type="match status" value="1"/>
</dbReference>
<comment type="similarity">
    <text evidence="3 7">Belongs to the metallo-beta-lactamase superfamily. Glyoxalase II family.</text>
</comment>
<evidence type="ECO:0000256" key="2">
    <source>
        <dbReference type="ARBA" id="ARBA00004963"/>
    </source>
</evidence>
<dbReference type="SUPFAM" id="SSF56281">
    <property type="entry name" value="Metallo-hydrolase/oxidoreductase"/>
    <property type="match status" value="1"/>
</dbReference>
<feature type="binding site" evidence="7">
    <location>
        <position position="55"/>
    </location>
    <ligand>
        <name>Zn(2+)</name>
        <dbReference type="ChEBI" id="CHEBI:29105"/>
        <label>1</label>
    </ligand>
</feature>
<evidence type="ECO:0000256" key="4">
    <source>
        <dbReference type="ARBA" id="ARBA00022723"/>
    </source>
</evidence>
<feature type="binding site" evidence="7">
    <location>
        <position position="120"/>
    </location>
    <ligand>
        <name>Zn(2+)</name>
        <dbReference type="ChEBI" id="CHEBI:29105"/>
        <label>1</label>
    </ligand>
</feature>
<comment type="function">
    <text evidence="7">Thiolesterase that catalyzes the hydrolysis of S-D-lactoyl-glutathione to form glutathione and D-lactic acid.</text>
</comment>
<evidence type="ECO:0000256" key="7">
    <source>
        <dbReference type="HAMAP-Rule" id="MF_01374"/>
    </source>
</evidence>
<feature type="region of interest" description="Disordered" evidence="8">
    <location>
        <begin position="208"/>
        <end position="230"/>
    </location>
</feature>
<keyword evidence="6 7" id="KW-0862">Zinc</keyword>
<evidence type="ECO:0000259" key="9">
    <source>
        <dbReference type="SMART" id="SM00849"/>
    </source>
</evidence>
<evidence type="ECO:0000256" key="6">
    <source>
        <dbReference type="ARBA" id="ARBA00022833"/>
    </source>
</evidence>
<accession>A0ABT5DZP4</accession>
<comment type="subunit">
    <text evidence="7">Monomer.</text>
</comment>
<comment type="cofactor">
    <cofactor evidence="7">
        <name>Zn(2+)</name>
        <dbReference type="ChEBI" id="CHEBI:29105"/>
    </cofactor>
    <text evidence="7">Binds 2 Zn(2+) ions per subunit.</text>
</comment>
<feature type="binding site" evidence="7">
    <location>
        <position position="57"/>
    </location>
    <ligand>
        <name>Zn(2+)</name>
        <dbReference type="ChEBI" id="CHEBI:29105"/>
        <label>1</label>
    </ligand>
</feature>
<proteinExistence type="inferred from homology"/>
<sequence>MLIIEPVPCLRDNYAYLLRDADSSDVWLVDPSEAGPPARAIAAAGGRLRGILATHHHHDHVGGIDELVGDDADVWVAGHASDRGRIPRQTVFADAAIDAWLDSGLVLAGRRLLGLHIPGHTSGAIAWRLVGEGGEPDDVFTGDTLFAAGCGRLFEGTPAQMHRSLQQLTSLGGSTRLWFGHEYTAGNLRFAAVVEPDNRAIAERAAALPSRTTPTTEADERATNPFVRASSVEELAARRKAKDEFRG</sequence>
<dbReference type="InterPro" id="IPR036866">
    <property type="entry name" value="RibonucZ/Hydroxyglut_hydro"/>
</dbReference>
<feature type="domain" description="Metallo-beta-lactamase" evidence="9">
    <location>
        <begin position="12"/>
        <end position="181"/>
    </location>
</feature>
<evidence type="ECO:0000256" key="5">
    <source>
        <dbReference type="ARBA" id="ARBA00022801"/>
    </source>
</evidence>
<evidence type="ECO:0000313" key="10">
    <source>
        <dbReference type="EMBL" id="MDC0718640.1"/>
    </source>
</evidence>
<dbReference type="InterPro" id="IPR050110">
    <property type="entry name" value="Glyoxalase_II_hydrolase"/>
</dbReference>
<dbReference type="Gene3D" id="3.60.15.10">
    <property type="entry name" value="Ribonuclease Z/Hydroxyacylglutathione hydrolase-like"/>
    <property type="match status" value="1"/>
</dbReference>
<dbReference type="SMART" id="SM00849">
    <property type="entry name" value="Lactamase_B"/>
    <property type="match status" value="1"/>
</dbReference>
<dbReference type="Pfam" id="PF00753">
    <property type="entry name" value="Lactamase_B"/>
    <property type="match status" value="1"/>
</dbReference>
<keyword evidence="4 7" id="KW-0479">Metal-binding</keyword>
<feature type="binding site" evidence="7">
    <location>
        <position position="60"/>
    </location>
    <ligand>
        <name>Zn(2+)</name>
        <dbReference type="ChEBI" id="CHEBI:29105"/>
        <label>2</label>
    </ligand>
</feature>
<dbReference type="InterPro" id="IPR035680">
    <property type="entry name" value="Clx_II_MBL"/>
</dbReference>
<comment type="pathway">
    <text evidence="2 7">Secondary metabolite metabolism; methylglyoxal degradation; (R)-lactate from methylglyoxal: step 2/2.</text>
</comment>
<dbReference type="CDD" id="cd07723">
    <property type="entry name" value="hydroxyacylglutathione_hydrolase_MBL-fold"/>
    <property type="match status" value="1"/>
</dbReference>
<dbReference type="Proteomes" id="UP001221686">
    <property type="component" value="Unassembled WGS sequence"/>
</dbReference>
<keyword evidence="5 7" id="KW-0378">Hydrolase</keyword>
<feature type="binding site" evidence="7">
    <location>
        <position position="181"/>
    </location>
    <ligand>
        <name>Zn(2+)</name>
        <dbReference type="ChEBI" id="CHEBI:29105"/>
        <label>2</label>
    </ligand>
</feature>